<dbReference type="InterPro" id="IPR036962">
    <property type="entry name" value="Glyco_hydro_3_N_sf"/>
</dbReference>
<dbReference type="InterPro" id="IPR026891">
    <property type="entry name" value="Fn3-like"/>
</dbReference>
<evidence type="ECO:0000256" key="4">
    <source>
        <dbReference type="ARBA" id="ARBA00022729"/>
    </source>
</evidence>
<feature type="domain" description="Fibronectin type III-like" evidence="7">
    <location>
        <begin position="645"/>
        <end position="714"/>
    </location>
</feature>
<dbReference type="OrthoDB" id="98455at2"/>
<keyword evidence="10" id="KW-1185">Reference proteome</keyword>
<dbReference type="Proteomes" id="UP000239720">
    <property type="component" value="Unassembled WGS sequence"/>
</dbReference>
<evidence type="ECO:0000256" key="2">
    <source>
        <dbReference type="ARBA" id="ARBA00005336"/>
    </source>
</evidence>
<dbReference type="PRINTS" id="PR00133">
    <property type="entry name" value="GLHYDRLASE3"/>
</dbReference>
<dbReference type="Pfam" id="PF14310">
    <property type="entry name" value="Fn3-like"/>
    <property type="match status" value="1"/>
</dbReference>
<dbReference type="InterPro" id="IPR001764">
    <property type="entry name" value="Glyco_hydro_3_N"/>
</dbReference>
<dbReference type="RefSeq" id="WP_101302765.1">
    <property type="nucleotide sequence ID" value="NZ_CP025197.1"/>
</dbReference>
<dbReference type="SMART" id="SM01217">
    <property type="entry name" value="Fn3_like"/>
    <property type="match status" value="1"/>
</dbReference>
<evidence type="ECO:0000313" key="9">
    <source>
        <dbReference type="EMBL" id="PQQ66426.1"/>
    </source>
</evidence>
<dbReference type="InterPro" id="IPR017853">
    <property type="entry name" value="GH"/>
</dbReference>
<protein>
    <recommendedName>
        <fullName evidence="3">beta-glucosidase</fullName>
        <ecNumber evidence="3">3.2.1.21</ecNumber>
    </recommendedName>
</protein>
<dbReference type="InterPro" id="IPR013783">
    <property type="entry name" value="Ig-like_fold"/>
</dbReference>
<dbReference type="Pfam" id="PF00933">
    <property type="entry name" value="Glyco_hydro_3"/>
    <property type="match status" value="1"/>
</dbReference>
<reference evidence="9 11" key="2">
    <citation type="journal article" date="2018" name="Syst. Appl. Microbiol.">
        <title>Characterization and high-quality draft genome sequence of Herbivorax saccincola A7, an anaerobic, alkaliphilic, thermophilic, cellulolytic, and xylanolytic bacterium.</title>
        <authorList>
            <person name="Aikawa S."/>
            <person name="Baramee S."/>
            <person name="Sermsathanaswadi J."/>
            <person name="Thianheng P."/>
            <person name="Tachaapaikoon C."/>
            <person name="Shikata A."/>
            <person name="Waeonukul R."/>
            <person name="Pason P."/>
            <person name="Ratanakhanokchai K."/>
            <person name="Kosugi A."/>
        </authorList>
    </citation>
    <scope>NUCLEOTIDE SEQUENCE [LARGE SCALE GENOMIC DNA]</scope>
    <source>
        <strain evidence="9 11">A7</strain>
    </source>
</reference>
<evidence type="ECO:0000313" key="11">
    <source>
        <dbReference type="Proteomes" id="UP000239720"/>
    </source>
</evidence>
<sequence length="733" mass="81342">MSAIYTDPSKSPKERTKDLISKMTLEEKIGQMCQIDGNENAEFWIKERNIGSFLHVRGEKAINLQKMATEETRLGIPLLFGIDAIHGHAFHSGATVFPSQLALSSSWNPQLVEKVGNITAKEVSVTGLHWTFSPVICLARDIRWGRVDETFGEDPYLAGKLAAAMIRGYQGEDLSHPESILACAKHFIAYGETQGARDASESDVSERKLRSIFLPPFKDAVDAGCATFMVAYQAIDGVPCSANKWLLKDVLKDELGFEGIVITDWDNVGHMHNLQKIASTMKESCEIAIKAGNDMIMSTPDFFENAVGLVKEGVIPESLIDEACSRILEIKFKLGLFDHKRYPDSDKYKIYMGCSEHIQASYESALESIVLLKNNDNILPISDKIKKIAVIGPNADDVQAQLGDWSFGPRYHPEIPTFDYHPDYDISKIVTILEGIKKRAGEDFEVYYEKGCDVIDPEIENIKCAVKIAEKSDIVIAVVGDTIVLNGETRDRSNLDLTGAQEKLLKALKDTGKPLVVVLINGKPLTIPWIKENADAIVEAWNPGMEGGNAVASILFGDYNPCGKLSISFPKTVGQQPVYYNQLPGWHGGKYADVDAEPLFNFGYGLSYTTFEYSDLKASKPVIDCDENLIVSVQVKNTGKMAGSEIVQLYINDIYTSVTTPVKELKEFKKVFLNPGETKTVEFELTFMSFSFVNANCRRCVEPGEFEIMVGSSSKDEDLLKIVVEYKGKVKEF</sequence>
<dbReference type="GO" id="GO:0009251">
    <property type="term" value="P:glucan catabolic process"/>
    <property type="evidence" value="ECO:0007669"/>
    <property type="project" value="TreeGrafter"/>
</dbReference>
<evidence type="ECO:0000259" key="7">
    <source>
        <dbReference type="SMART" id="SM01217"/>
    </source>
</evidence>
<dbReference type="Gene3D" id="3.20.20.300">
    <property type="entry name" value="Glycoside hydrolase, family 3, N-terminal domain"/>
    <property type="match status" value="1"/>
</dbReference>
<name>A0A2K9E9P1_9FIRM</name>
<accession>A0A2K9E9P1</accession>
<gene>
    <name evidence="8" type="primary">bglX</name>
    <name evidence="9" type="ORF">B9R14_06445</name>
    <name evidence="8" type="ORF">HVS_12415</name>
</gene>
<dbReference type="Gene3D" id="2.60.40.10">
    <property type="entry name" value="Immunoglobulins"/>
    <property type="match status" value="1"/>
</dbReference>
<dbReference type="AlphaFoldDB" id="A0A2K9E9P1"/>
<evidence type="ECO:0000256" key="3">
    <source>
        <dbReference type="ARBA" id="ARBA00012744"/>
    </source>
</evidence>
<dbReference type="EC" id="3.2.1.21" evidence="3"/>
<comment type="catalytic activity">
    <reaction evidence="1">
        <text>Hydrolysis of terminal, non-reducing beta-D-glucosyl residues with release of beta-D-glucose.</text>
        <dbReference type="EC" id="3.2.1.21"/>
    </reaction>
</comment>
<evidence type="ECO:0000313" key="10">
    <source>
        <dbReference type="Proteomes" id="UP000233534"/>
    </source>
</evidence>
<dbReference type="InterPro" id="IPR002772">
    <property type="entry name" value="Glyco_hydro_3_C"/>
</dbReference>
<reference evidence="8 10" key="1">
    <citation type="submission" date="2017-12" db="EMBL/GenBank/DDBJ databases">
        <title>Complete genome sequence of Herbivorax saccincola GGR1, a novel Cellulosome-producing hydrolytic bacterium in a thermophilic biogas plant, established by Illumina and Nanopore MinION sequencing.</title>
        <authorList>
            <person name="Pechtl A."/>
            <person name="Ruckert C."/>
            <person name="Koeck D.E."/>
            <person name="Maus I."/>
            <person name="Winkler A."/>
            <person name="Kalinowski J."/>
            <person name="Puhler A."/>
            <person name="Schwarz W.W."/>
            <person name="Zverlov V.V."/>
            <person name="Schluter A."/>
            <person name="Liebl W."/>
        </authorList>
    </citation>
    <scope>NUCLEOTIDE SEQUENCE [LARGE SCALE GENOMIC DNA]</scope>
    <source>
        <strain evidence="8">GGR1</strain>
        <strain evidence="10">SR1</strain>
    </source>
</reference>
<evidence type="ECO:0000256" key="1">
    <source>
        <dbReference type="ARBA" id="ARBA00000448"/>
    </source>
</evidence>
<dbReference type="PANTHER" id="PTHR30620">
    <property type="entry name" value="PERIPLASMIC BETA-GLUCOSIDASE-RELATED"/>
    <property type="match status" value="1"/>
</dbReference>
<dbReference type="EMBL" id="CP025197">
    <property type="protein sequence ID" value="AUG58356.1"/>
    <property type="molecule type" value="Genomic_DNA"/>
</dbReference>
<evidence type="ECO:0000256" key="5">
    <source>
        <dbReference type="ARBA" id="ARBA00022801"/>
    </source>
</evidence>
<evidence type="ECO:0000313" key="8">
    <source>
        <dbReference type="EMBL" id="AUG58356.1"/>
    </source>
</evidence>
<dbReference type="GO" id="GO:0008422">
    <property type="term" value="F:beta-glucosidase activity"/>
    <property type="evidence" value="ECO:0007669"/>
    <property type="project" value="UniProtKB-EC"/>
</dbReference>
<dbReference type="PANTHER" id="PTHR30620:SF16">
    <property type="entry name" value="LYSOSOMAL BETA GLUCOSIDASE"/>
    <property type="match status" value="1"/>
</dbReference>
<dbReference type="KEGG" id="hsc:HVS_12415"/>
<dbReference type="SUPFAM" id="SSF51445">
    <property type="entry name" value="(Trans)glycosidases"/>
    <property type="match status" value="1"/>
</dbReference>
<dbReference type="FunFam" id="2.60.40.10:FF:000495">
    <property type="entry name" value="Periplasmic beta-glucosidase"/>
    <property type="match status" value="1"/>
</dbReference>
<keyword evidence="4" id="KW-0732">Signal</keyword>
<dbReference type="EMBL" id="NEMB01000003">
    <property type="protein sequence ID" value="PQQ66426.1"/>
    <property type="molecule type" value="Genomic_DNA"/>
</dbReference>
<evidence type="ECO:0000256" key="6">
    <source>
        <dbReference type="ARBA" id="ARBA00023295"/>
    </source>
</evidence>
<dbReference type="Pfam" id="PF01915">
    <property type="entry name" value="Glyco_hydro_3_C"/>
    <property type="match status" value="1"/>
</dbReference>
<proteinExistence type="inferred from homology"/>
<comment type="similarity">
    <text evidence="2">Belongs to the glycosyl hydrolase 3 family.</text>
</comment>
<dbReference type="SUPFAM" id="SSF52279">
    <property type="entry name" value="Beta-D-glucan exohydrolase, C-terminal domain"/>
    <property type="match status" value="1"/>
</dbReference>
<organism evidence="8 10">
    <name type="scientific">Acetivibrio saccincola</name>
    <dbReference type="NCBI Taxonomy" id="1677857"/>
    <lineage>
        <taxon>Bacteria</taxon>
        <taxon>Bacillati</taxon>
        <taxon>Bacillota</taxon>
        <taxon>Clostridia</taxon>
        <taxon>Eubacteriales</taxon>
        <taxon>Oscillospiraceae</taxon>
        <taxon>Acetivibrio</taxon>
    </lineage>
</organism>
<dbReference type="Gene3D" id="3.40.50.1700">
    <property type="entry name" value="Glycoside hydrolase family 3 C-terminal domain"/>
    <property type="match status" value="1"/>
</dbReference>
<dbReference type="Proteomes" id="UP000233534">
    <property type="component" value="Chromosome"/>
</dbReference>
<keyword evidence="5 8" id="KW-0378">Hydrolase</keyword>
<dbReference type="InterPro" id="IPR051915">
    <property type="entry name" value="Cellulose_Degrad_GH3"/>
</dbReference>
<keyword evidence="6 8" id="KW-0326">Glycosidase</keyword>
<dbReference type="InterPro" id="IPR036881">
    <property type="entry name" value="Glyco_hydro_3_C_sf"/>
</dbReference>